<proteinExistence type="predicted"/>
<dbReference type="InterPro" id="IPR052976">
    <property type="entry name" value="Scoloptoxin-like"/>
</dbReference>
<reference evidence="2" key="1">
    <citation type="journal article" date="2014" name="PLoS ONE">
        <title>Transcriptome-Based Identification of ABC Transporters in the Western Tarnished Plant Bug Lygus hesperus.</title>
        <authorList>
            <person name="Hull J.J."/>
            <person name="Chaney K."/>
            <person name="Geib S.M."/>
            <person name="Fabrick J.A."/>
            <person name="Brent C.S."/>
            <person name="Walsh D."/>
            <person name="Lavine L.C."/>
        </authorList>
    </citation>
    <scope>NUCLEOTIDE SEQUENCE</scope>
</reference>
<organism evidence="2">
    <name type="scientific">Lygus hesperus</name>
    <name type="common">Western plant bug</name>
    <dbReference type="NCBI Taxonomy" id="30085"/>
    <lineage>
        <taxon>Eukaryota</taxon>
        <taxon>Metazoa</taxon>
        <taxon>Ecdysozoa</taxon>
        <taxon>Arthropoda</taxon>
        <taxon>Hexapoda</taxon>
        <taxon>Insecta</taxon>
        <taxon>Pterygota</taxon>
        <taxon>Neoptera</taxon>
        <taxon>Paraneoptera</taxon>
        <taxon>Hemiptera</taxon>
        <taxon>Heteroptera</taxon>
        <taxon>Panheteroptera</taxon>
        <taxon>Cimicomorpha</taxon>
        <taxon>Miridae</taxon>
        <taxon>Mirini</taxon>
        <taxon>Lygus</taxon>
    </lineage>
</organism>
<dbReference type="PANTHER" id="PTHR22933">
    <property type="entry name" value="FI18007P1-RELATED"/>
    <property type="match status" value="1"/>
</dbReference>
<feature type="non-terminal residue" evidence="2">
    <location>
        <position position="1"/>
    </location>
</feature>
<gene>
    <name evidence="2" type="ORF">CM83_99520</name>
</gene>
<protein>
    <submittedName>
        <fullName evidence="2">Uncharacterized protein</fullName>
    </submittedName>
</protein>
<sequence length="324" mass="36611">QEVEDPLQYSQVGGFQYRPIPAIPLQNQYKSQNVGVQYHPELVLQYQTPAPIKPPTYQYKHQQQPIYTTYQKQPPVKQHLTEVTQPLLTRTNLYDPNKEDLGGYSANHKQPYAPVTVDTTELTVSIMQSQEIEVETEPPKISTIEPKYRPPAAASGQKYHAVYVAQPTTPAPNPVSFSREQYEYEYDDSQDVNDILEGVSISKTLPDRITSENLDSSIKTLSKLLKILQRANALPNSAKEIVKTFPRPIEPGYTPAIQKIPIKKPISVDDDDEGSTPGQAGVDYPTYDEIPQTSFSCKTQRYKGFFGDPETRCQVFSYLNKPNL</sequence>
<dbReference type="EMBL" id="GBHO01002716">
    <property type="protein sequence ID" value="JAG40888.1"/>
    <property type="molecule type" value="Transcribed_RNA"/>
</dbReference>
<name>A0A0A9ZC14_LYGHE</name>
<evidence type="ECO:0000313" key="2">
    <source>
        <dbReference type="EMBL" id="JAG40888.1"/>
    </source>
</evidence>
<feature type="non-terminal residue" evidence="2">
    <location>
        <position position="324"/>
    </location>
</feature>
<feature type="region of interest" description="Disordered" evidence="1">
    <location>
        <begin position="265"/>
        <end position="285"/>
    </location>
</feature>
<evidence type="ECO:0000256" key="1">
    <source>
        <dbReference type="SAM" id="MobiDB-lite"/>
    </source>
</evidence>
<reference evidence="2" key="2">
    <citation type="submission" date="2014-07" db="EMBL/GenBank/DDBJ databases">
        <authorList>
            <person name="Hull J."/>
        </authorList>
    </citation>
    <scope>NUCLEOTIDE SEQUENCE</scope>
</reference>
<accession>A0A0A9ZC14</accession>
<dbReference type="PANTHER" id="PTHR22933:SF18">
    <property type="match status" value="1"/>
</dbReference>
<dbReference type="AlphaFoldDB" id="A0A0A9ZC14"/>